<evidence type="ECO:0000313" key="21">
    <source>
        <dbReference type="EMBL" id="KNC21008.1"/>
    </source>
</evidence>
<dbReference type="PANTHER" id="PTHR11136">
    <property type="entry name" value="FOLYLPOLYGLUTAMATE SYNTHASE-RELATED"/>
    <property type="match status" value="1"/>
</dbReference>
<keyword evidence="8 17" id="KW-0436">Ligase</keyword>
<dbReference type="GO" id="GO:0046872">
    <property type="term" value="F:metal ion binding"/>
    <property type="evidence" value="ECO:0007669"/>
    <property type="project" value="UniProtKB-KW"/>
</dbReference>
<dbReference type="PROSITE" id="PS01012">
    <property type="entry name" value="FOLYLPOLYGLU_SYNT_2"/>
    <property type="match status" value="1"/>
</dbReference>
<dbReference type="OMA" id="ESLDCCM"/>
<dbReference type="UniPathway" id="UPA00850"/>
<keyword evidence="9 19" id="KW-0479">Metal-binding</keyword>
<dbReference type="GO" id="GO:0005759">
    <property type="term" value="C:mitochondrial matrix"/>
    <property type="evidence" value="ECO:0007669"/>
    <property type="project" value="UniProtKB-SubCell"/>
</dbReference>
<dbReference type="GO" id="GO:0005743">
    <property type="term" value="C:mitochondrial inner membrane"/>
    <property type="evidence" value="ECO:0007669"/>
    <property type="project" value="UniProtKB-SubCell"/>
</dbReference>
<dbReference type="SUPFAM" id="SSF53244">
    <property type="entry name" value="MurD-like peptide ligases, peptide-binding domain"/>
    <property type="match status" value="1"/>
</dbReference>
<keyword evidence="12 18" id="KW-0067">ATP-binding</keyword>
<feature type="binding site" evidence="19">
    <location>
        <position position="176"/>
    </location>
    <ligand>
        <name>Mg(2+)</name>
        <dbReference type="ChEBI" id="CHEBI:18420"/>
        <label>1</label>
    </ligand>
</feature>
<keyword evidence="10 18" id="KW-0547">Nucleotide-binding</keyword>
<name>A0A0L0BM56_LUCCU</name>
<evidence type="ECO:0000256" key="11">
    <source>
        <dbReference type="ARBA" id="ARBA00022792"/>
    </source>
</evidence>
<dbReference type="InterPro" id="IPR001645">
    <property type="entry name" value="Folylpolyglutamate_synth"/>
</dbReference>
<evidence type="ECO:0000256" key="17">
    <source>
        <dbReference type="PIRNR" id="PIRNR038895"/>
    </source>
</evidence>
<dbReference type="PIRSF" id="PIRSF038895">
    <property type="entry name" value="FPGS"/>
    <property type="match status" value="1"/>
</dbReference>
<accession>A0A0L0BM56</accession>
<dbReference type="Gene3D" id="3.90.190.20">
    <property type="entry name" value="Mur ligase, C-terminal domain"/>
    <property type="match status" value="1"/>
</dbReference>
<evidence type="ECO:0000256" key="12">
    <source>
        <dbReference type="ARBA" id="ARBA00022840"/>
    </source>
</evidence>
<dbReference type="GO" id="GO:0006730">
    <property type="term" value="P:one-carbon metabolic process"/>
    <property type="evidence" value="ECO:0007669"/>
    <property type="project" value="UniProtKB-KW"/>
</dbReference>
<feature type="binding site" evidence="19">
    <location>
        <position position="245"/>
    </location>
    <ligand>
        <name>Mg(2+)</name>
        <dbReference type="ChEBI" id="CHEBI:18420"/>
        <label>1</label>
    </ligand>
</feature>
<comment type="similarity">
    <text evidence="5 17">Belongs to the folylpolyglutamate synthase family.</text>
</comment>
<evidence type="ECO:0000256" key="19">
    <source>
        <dbReference type="PIRSR" id="PIRSR038895-2"/>
    </source>
</evidence>
<evidence type="ECO:0000256" key="4">
    <source>
        <dbReference type="ARBA" id="ARBA00005150"/>
    </source>
</evidence>
<comment type="subcellular location">
    <subcellularLocation>
        <location evidence="3">Cytoplasm</location>
    </subcellularLocation>
    <subcellularLocation>
        <location evidence="1">Mitochondrion inner membrane</location>
    </subcellularLocation>
    <subcellularLocation>
        <location evidence="2">Mitochondrion matrix</location>
    </subcellularLocation>
</comment>
<evidence type="ECO:0000256" key="2">
    <source>
        <dbReference type="ARBA" id="ARBA00004305"/>
    </source>
</evidence>
<evidence type="ECO:0000256" key="20">
    <source>
        <dbReference type="SAM" id="Coils"/>
    </source>
</evidence>
<evidence type="ECO:0000256" key="3">
    <source>
        <dbReference type="ARBA" id="ARBA00004496"/>
    </source>
</evidence>
<comment type="caution">
    <text evidence="21">The sequence shown here is derived from an EMBL/GenBank/DDBJ whole genome shotgun (WGS) entry which is preliminary data.</text>
</comment>
<evidence type="ECO:0000313" key="22">
    <source>
        <dbReference type="Proteomes" id="UP000037069"/>
    </source>
</evidence>
<dbReference type="InterPro" id="IPR023600">
    <property type="entry name" value="Folylpolyglutamate_synth_euk"/>
</dbReference>
<evidence type="ECO:0000256" key="7">
    <source>
        <dbReference type="ARBA" id="ARBA00022563"/>
    </source>
</evidence>
<proteinExistence type="inferred from homology"/>
<reference evidence="21 22" key="1">
    <citation type="journal article" date="2015" name="Nat. Commun.">
        <title>Lucilia cuprina genome unlocks parasitic fly biology to underpin future interventions.</title>
        <authorList>
            <person name="Anstead C.A."/>
            <person name="Korhonen P.K."/>
            <person name="Young N.D."/>
            <person name="Hall R.S."/>
            <person name="Jex A.R."/>
            <person name="Murali S.C."/>
            <person name="Hughes D.S."/>
            <person name="Lee S.F."/>
            <person name="Perry T."/>
            <person name="Stroehlein A.J."/>
            <person name="Ansell B.R."/>
            <person name="Breugelmans B."/>
            <person name="Hofmann A."/>
            <person name="Qu J."/>
            <person name="Dugan S."/>
            <person name="Lee S.L."/>
            <person name="Chao H."/>
            <person name="Dinh H."/>
            <person name="Han Y."/>
            <person name="Doddapaneni H.V."/>
            <person name="Worley K.C."/>
            <person name="Muzny D.M."/>
            <person name="Ioannidis P."/>
            <person name="Waterhouse R.M."/>
            <person name="Zdobnov E.M."/>
            <person name="James P.J."/>
            <person name="Bagnall N.H."/>
            <person name="Kotze A.C."/>
            <person name="Gibbs R.A."/>
            <person name="Richards S."/>
            <person name="Batterham P."/>
            <person name="Gasser R.B."/>
        </authorList>
    </citation>
    <scope>NUCLEOTIDE SEQUENCE [LARGE SCALE GENOMIC DNA]</scope>
    <source>
        <strain evidence="21 22">LS</strain>
        <tissue evidence="21">Full body</tissue>
    </source>
</reference>
<dbReference type="GO" id="GO:0005524">
    <property type="term" value="F:ATP binding"/>
    <property type="evidence" value="ECO:0007669"/>
    <property type="project" value="UniProtKB-KW"/>
</dbReference>
<dbReference type="STRING" id="7375.A0A0L0BM56"/>
<feature type="coiled-coil region" evidence="20">
    <location>
        <begin position="82"/>
        <end position="112"/>
    </location>
</feature>
<dbReference type="InterPro" id="IPR018109">
    <property type="entry name" value="Folylpolyglutamate_synth_CS"/>
</dbReference>
<keyword evidence="22" id="KW-1185">Reference proteome</keyword>
<dbReference type="SUPFAM" id="SSF53623">
    <property type="entry name" value="MurD-like peptide ligases, catalytic domain"/>
    <property type="match status" value="1"/>
</dbReference>
<dbReference type="InterPro" id="IPR036565">
    <property type="entry name" value="Mur-like_cat_sf"/>
</dbReference>
<dbReference type="EMBL" id="JRES01001675">
    <property type="protein sequence ID" value="KNC21008.1"/>
    <property type="molecule type" value="Genomic_DNA"/>
</dbReference>
<evidence type="ECO:0000256" key="10">
    <source>
        <dbReference type="ARBA" id="ARBA00022741"/>
    </source>
</evidence>
<evidence type="ECO:0000256" key="5">
    <source>
        <dbReference type="ARBA" id="ARBA00008276"/>
    </source>
</evidence>
<keyword evidence="7 17" id="KW-0554">One-carbon metabolism</keyword>
<feature type="binding site" evidence="18">
    <location>
        <position position="411"/>
    </location>
    <ligand>
        <name>ATP</name>
        <dbReference type="ChEBI" id="CHEBI:30616"/>
    </ligand>
</feature>
<organism evidence="21 22">
    <name type="scientific">Lucilia cuprina</name>
    <name type="common">Green bottle fly</name>
    <name type="synonym">Australian sheep blowfly</name>
    <dbReference type="NCBI Taxonomy" id="7375"/>
    <lineage>
        <taxon>Eukaryota</taxon>
        <taxon>Metazoa</taxon>
        <taxon>Ecdysozoa</taxon>
        <taxon>Arthropoda</taxon>
        <taxon>Hexapoda</taxon>
        <taxon>Insecta</taxon>
        <taxon>Pterygota</taxon>
        <taxon>Neoptera</taxon>
        <taxon>Endopterygota</taxon>
        <taxon>Diptera</taxon>
        <taxon>Brachycera</taxon>
        <taxon>Muscomorpha</taxon>
        <taxon>Oestroidea</taxon>
        <taxon>Calliphoridae</taxon>
        <taxon>Luciliinae</taxon>
        <taxon>Lucilia</taxon>
    </lineage>
</organism>
<dbReference type="Proteomes" id="UP000037069">
    <property type="component" value="Unassembled WGS sequence"/>
</dbReference>
<dbReference type="Gene3D" id="3.40.1190.10">
    <property type="entry name" value="Mur-like, catalytic domain"/>
    <property type="match status" value="1"/>
</dbReference>
<comment type="catalytic activity">
    <reaction evidence="16 17">
        <text>(6S)-5,6,7,8-tetrahydrofolyl-(gamma-L-Glu)(n) + L-glutamate + ATP = (6S)-5,6,7,8-tetrahydrofolyl-(gamma-L-Glu)(n+1) + ADP + phosphate + H(+)</text>
        <dbReference type="Rhea" id="RHEA:10580"/>
        <dbReference type="Rhea" id="RHEA-COMP:14738"/>
        <dbReference type="Rhea" id="RHEA-COMP:14740"/>
        <dbReference type="ChEBI" id="CHEBI:15378"/>
        <dbReference type="ChEBI" id="CHEBI:29985"/>
        <dbReference type="ChEBI" id="CHEBI:30616"/>
        <dbReference type="ChEBI" id="CHEBI:43474"/>
        <dbReference type="ChEBI" id="CHEBI:141005"/>
        <dbReference type="ChEBI" id="CHEBI:456216"/>
        <dbReference type="EC" id="6.3.2.17"/>
    </reaction>
</comment>
<keyword evidence="15" id="KW-0472">Membrane</keyword>
<evidence type="ECO:0000256" key="14">
    <source>
        <dbReference type="ARBA" id="ARBA00023128"/>
    </source>
</evidence>
<keyword evidence="11" id="KW-0999">Mitochondrion inner membrane</keyword>
<evidence type="ECO:0000256" key="15">
    <source>
        <dbReference type="ARBA" id="ARBA00023136"/>
    </source>
</evidence>
<sequence length="569" mass="65435">MLSIPTLRTLIRRTYVLKVNGCGQRYRENCIQAAVSKVGKMLQTFEDRVFQQIDRKYNSSIDYDKKISPDNKYYQINNKTVVNNEENIYQEYEEAVKALNALQSNAESLRSSIHKRKRLNSLQDTQRYLLKSGLTIKELEKLSYIHVTGTKGKGSTCALVDAILRSYNVKTGFYSSPHLVSVTERIRINGQPISKQKFNQYFWPVYNKLMETQEYENDMPAYFKFLTVLSFHVYLGEKVDVVILEVGIGGELDCTNVVPNTKTVGISSLGLEHTQLLGNTLKEIAWQKAGIIKPHSTVYTSVQQKECLDVIYERAQEKQAIVHRVPEFESYFRDPSVEHVKKQLNNCTVLNGSLALQLAYDWLRQNCNGFHRDYEVNKPQLTEQAIKGILNCNWPGRCQKVKFFNFNIHLDGAHTVESMQVCGQWFSQVTTDSTIPKILLFNTTGDRDSEKLLTILRNFITFDLVCFVPNIASLSKDKNQDNKSILYSYTEQLKRAQMHATNWEQMCLEDKENNTGKVFPTIVESFQHIRQIYNKSEELNILVTGSIHLIGATILSLNELCPELNEEHK</sequence>
<dbReference type="AlphaFoldDB" id="A0A0L0BM56"/>
<dbReference type="InterPro" id="IPR036615">
    <property type="entry name" value="Mur_ligase_C_dom_sf"/>
</dbReference>
<keyword evidence="13 19" id="KW-0460">Magnesium</keyword>
<gene>
    <name evidence="21" type="ORF">FF38_05668</name>
</gene>
<protein>
    <recommendedName>
        <fullName evidence="17">Folylpolyglutamate synthase</fullName>
        <ecNumber evidence="17">6.3.2.17</ecNumber>
    </recommendedName>
    <alternativeName>
        <fullName evidence="17">Folylpoly-gamma-glutamate synthetase</fullName>
    </alternativeName>
    <alternativeName>
        <fullName evidence="17">Tetrahydrofolylpolyglutamate synthase</fullName>
    </alternativeName>
</protein>
<comment type="pathway">
    <text evidence="4 17">Cofactor biosynthesis; tetrahydrofolylpolyglutamate biosynthesis.</text>
</comment>
<comment type="cofactor">
    <cofactor evidence="17">
        <name>a monovalent cation</name>
        <dbReference type="ChEBI" id="CHEBI:60242"/>
    </cofactor>
    <text evidence="17">A monovalent cation.</text>
</comment>
<evidence type="ECO:0000256" key="1">
    <source>
        <dbReference type="ARBA" id="ARBA00004273"/>
    </source>
</evidence>
<feature type="binding site" evidence="19">
    <location>
        <position position="273"/>
    </location>
    <ligand>
        <name>Mg(2+)</name>
        <dbReference type="ChEBI" id="CHEBI:18420"/>
        <label>1</label>
    </ligand>
</feature>
<keyword evidence="20" id="KW-0175">Coiled coil</keyword>
<evidence type="ECO:0000256" key="13">
    <source>
        <dbReference type="ARBA" id="ARBA00022842"/>
    </source>
</evidence>
<evidence type="ECO:0000256" key="6">
    <source>
        <dbReference type="ARBA" id="ARBA00022490"/>
    </source>
</evidence>
<dbReference type="OrthoDB" id="5212574at2759"/>
<dbReference type="EC" id="6.3.2.17" evidence="17"/>
<evidence type="ECO:0000256" key="18">
    <source>
        <dbReference type="PIRSR" id="PIRSR038895-1"/>
    </source>
</evidence>
<feature type="binding site" evidence="18">
    <location>
        <position position="397"/>
    </location>
    <ligand>
        <name>ATP</name>
        <dbReference type="ChEBI" id="CHEBI:30616"/>
    </ligand>
</feature>
<dbReference type="GO" id="GO:0005829">
    <property type="term" value="C:cytosol"/>
    <property type="evidence" value="ECO:0007669"/>
    <property type="project" value="TreeGrafter"/>
</dbReference>
<dbReference type="NCBIfam" id="TIGR01499">
    <property type="entry name" value="folC"/>
    <property type="match status" value="1"/>
</dbReference>
<keyword evidence="6" id="KW-0963">Cytoplasm</keyword>
<evidence type="ECO:0000256" key="9">
    <source>
        <dbReference type="ARBA" id="ARBA00022723"/>
    </source>
</evidence>
<dbReference type="GO" id="GO:0004326">
    <property type="term" value="F:tetrahydrofolylpolyglutamate synthase activity"/>
    <property type="evidence" value="ECO:0007669"/>
    <property type="project" value="UniProtKB-EC"/>
</dbReference>
<evidence type="ECO:0000256" key="8">
    <source>
        <dbReference type="ARBA" id="ARBA00022598"/>
    </source>
</evidence>
<evidence type="ECO:0000256" key="16">
    <source>
        <dbReference type="ARBA" id="ARBA00047493"/>
    </source>
</evidence>
<comment type="function">
    <text evidence="17">Catalyzes conversion of folates to polyglutamate derivatives allowing concentration of folate compounds in the cell and the intracellular retention of these cofactors, which are important substrates for most of the folate-dependent enzymes that are involved in one-carbon transfer reactions involved in purine, pyrimidine and amino acid synthesis.</text>
</comment>
<keyword evidence="14" id="KW-0496">Mitochondrion</keyword>
<dbReference type="PANTHER" id="PTHR11136:SF5">
    <property type="entry name" value="FOLYLPOLYGLUTAMATE SYNTHASE, MITOCHONDRIAL"/>
    <property type="match status" value="1"/>
</dbReference>